<accession>A0ACB7XBS4</accession>
<name>A0ACB7XBS4_9ERIC</name>
<dbReference type="EMBL" id="CM037156">
    <property type="protein sequence ID" value="KAH7837854.1"/>
    <property type="molecule type" value="Genomic_DNA"/>
</dbReference>
<keyword evidence="2" id="KW-1185">Reference proteome</keyword>
<organism evidence="1 2">
    <name type="scientific">Vaccinium darrowii</name>
    <dbReference type="NCBI Taxonomy" id="229202"/>
    <lineage>
        <taxon>Eukaryota</taxon>
        <taxon>Viridiplantae</taxon>
        <taxon>Streptophyta</taxon>
        <taxon>Embryophyta</taxon>
        <taxon>Tracheophyta</taxon>
        <taxon>Spermatophyta</taxon>
        <taxon>Magnoliopsida</taxon>
        <taxon>eudicotyledons</taxon>
        <taxon>Gunneridae</taxon>
        <taxon>Pentapetalae</taxon>
        <taxon>asterids</taxon>
        <taxon>Ericales</taxon>
        <taxon>Ericaceae</taxon>
        <taxon>Vaccinioideae</taxon>
        <taxon>Vaccinieae</taxon>
        <taxon>Vaccinium</taxon>
    </lineage>
</organism>
<proteinExistence type="predicted"/>
<sequence>MASILSCALQNDQLRGLSLEFINSKCLMTPGALGFFVRCLGGLGFVEEANSLFDLVKKIGLYVPNTYRYDCLLEAFVKSTTTSFGLVEKRLKEMRDLGRVPLTLVLQCYCKFGKFEQALEVFNSIYEKGWMDTHVLASGAK</sequence>
<evidence type="ECO:0000313" key="1">
    <source>
        <dbReference type="EMBL" id="KAH7837854.1"/>
    </source>
</evidence>
<protein>
    <submittedName>
        <fullName evidence="1">Uncharacterized protein</fullName>
    </submittedName>
</protein>
<reference evidence="1 2" key="1">
    <citation type="journal article" date="2021" name="Hortic Res">
        <title>High-quality reference genome and annotation aids understanding of berry development for evergreen blueberry (Vaccinium darrowii).</title>
        <authorList>
            <person name="Yu J."/>
            <person name="Hulse-Kemp A.M."/>
            <person name="Babiker E."/>
            <person name="Staton M."/>
        </authorList>
    </citation>
    <scope>NUCLEOTIDE SEQUENCE [LARGE SCALE GENOMIC DNA]</scope>
    <source>
        <strain evidence="2">cv. NJ 8807/NJ 8810</strain>
        <tissue evidence="1">Young leaf</tissue>
    </source>
</reference>
<comment type="caution">
    <text evidence="1">The sequence shown here is derived from an EMBL/GenBank/DDBJ whole genome shotgun (WGS) entry which is preliminary data.</text>
</comment>
<evidence type="ECO:0000313" key="2">
    <source>
        <dbReference type="Proteomes" id="UP000828048"/>
    </source>
</evidence>
<gene>
    <name evidence="1" type="ORF">Vadar_018867</name>
</gene>
<dbReference type="Proteomes" id="UP000828048">
    <property type="component" value="Chromosome 6"/>
</dbReference>